<feature type="transmembrane region" description="Helical" evidence="1">
    <location>
        <begin position="83"/>
        <end position="109"/>
    </location>
</feature>
<sequence length="113" mass="12958">MSKLRYLFLVFLTQFITPALALANPIPIRETNSLQMPETLPDTTIRQSSPWLALLKSIGLLTFVILIEVFTAYLYLKKRKKSLSILWTVGWVNIISLSTSLTLNILNIWKVYS</sequence>
<dbReference type="EMBL" id="LBVO01000069">
    <property type="protein sequence ID" value="KKQ86517.1"/>
    <property type="molecule type" value="Genomic_DNA"/>
</dbReference>
<dbReference type="AlphaFoldDB" id="A0A0G0L661"/>
<evidence type="ECO:0000313" key="3">
    <source>
        <dbReference type="Proteomes" id="UP000033934"/>
    </source>
</evidence>
<evidence type="ECO:0000313" key="2">
    <source>
        <dbReference type="EMBL" id="KKQ86517.1"/>
    </source>
</evidence>
<feature type="transmembrane region" description="Helical" evidence="1">
    <location>
        <begin position="51"/>
        <end position="76"/>
    </location>
</feature>
<gene>
    <name evidence="2" type="ORF">UT11_C0069G0005</name>
</gene>
<dbReference type="Proteomes" id="UP000033934">
    <property type="component" value="Unassembled WGS sequence"/>
</dbReference>
<keyword evidence="1" id="KW-0472">Membrane</keyword>
<comment type="caution">
    <text evidence="2">The sequence shown here is derived from an EMBL/GenBank/DDBJ whole genome shotgun (WGS) entry which is preliminary data.</text>
</comment>
<accession>A0A0G0L661</accession>
<protein>
    <submittedName>
        <fullName evidence="2">Uncharacterized protein</fullName>
    </submittedName>
</protein>
<evidence type="ECO:0000256" key="1">
    <source>
        <dbReference type="SAM" id="Phobius"/>
    </source>
</evidence>
<proteinExistence type="predicted"/>
<keyword evidence="1" id="KW-1133">Transmembrane helix</keyword>
<organism evidence="2 3">
    <name type="scientific">Berkelbacteria bacterium GW2011_GWA2_38_9</name>
    <dbReference type="NCBI Taxonomy" id="1618334"/>
    <lineage>
        <taxon>Bacteria</taxon>
        <taxon>Candidatus Berkelbacteria</taxon>
    </lineage>
</organism>
<name>A0A0G0L661_9BACT</name>
<reference evidence="2 3" key="1">
    <citation type="journal article" date="2015" name="Nature">
        <title>rRNA introns, odd ribosomes, and small enigmatic genomes across a large radiation of phyla.</title>
        <authorList>
            <person name="Brown C.T."/>
            <person name="Hug L.A."/>
            <person name="Thomas B.C."/>
            <person name="Sharon I."/>
            <person name="Castelle C.J."/>
            <person name="Singh A."/>
            <person name="Wilkins M.J."/>
            <person name="Williams K.H."/>
            <person name="Banfield J.F."/>
        </authorList>
    </citation>
    <scope>NUCLEOTIDE SEQUENCE [LARGE SCALE GENOMIC DNA]</scope>
</reference>
<keyword evidence="1" id="KW-0812">Transmembrane</keyword>